<feature type="transmembrane region" description="Helical" evidence="6">
    <location>
        <begin position="246"/>
        <end position="264"/>
    </location>
</feature>
<dbReference type="Gene3D" id="1.10.3730.20">
    <property type="match status" value="1"/>
</dbReference>
<comment type="subcellular location">
    <subcellularLocation>
        <location evidence="1">Membrane</location>
        <topology evidence="1">Multi-pass membrane protein</topology>
    </subcellularLocation>
</comment>
<dbReference type="Pfam" id="PF00892">
    <property type="entry name" value="EamA"/>
    <property type="match status" value="2"/>
</dbReference>
<dbReference type="RefSeq" id="WP_124330913.1">
    <property type="nucleotide sequence ID" value="NZ_BEXT01000001.1"/>
</dbReference>
<feature type="transmembrane region" description="Helical" evidence="6">
    <location>
        <begin position="35"/>
        <end position="52"/>
    </location>
</feature>
<feature type="transmembrane region" description="Helical" evidence="6">
    <location>
        <begin position="149"/>
        <end position="168"/>
    </location>
</feature>
<evidence type="ECO:0000313" key="9">
    <source>
        <dbReference type="Proteomes" id="UP000288096"/>
    </source>
</evidence>
<dbReference type="Proteomes" id="UP000288096">
    <property type="component" value="Unassembled WGS sequence"/>
</dbReference>
<dbReference type="InterPro" id="IPR000620">
    <property type="entry name" value="EamA_dom"/>
</dbReference>
<keyword evidence="9" id="KW-1185">Reference proteome</keyword>
<gene>
    <name evidence="8" type="ORF">DENIS_4886</name>
</gene>
<comment type="caution">
    <text evidence="8">The sequence shown here is derived from an EMBL/GenBank/DDBJ whole genome shotgun (WGS) entry which is preliminary data.</text>
</comment>
<keyword evidence="3 6" id="KW-0812">Transmembrane</keyword>
<evidence type="ECO:0000256" key="4">
    <source>
        <dbReference type="ARBA" id="ARBA00022989"/>
    </source>
</evidence>
<dbReference type="SUPFAM" id="SSF103481">
    <property type="entry name" value="Multidrug resistance efflux transporter EmrE"/>
    <property type="match status" value="2"/>
</dbReference>
<keyword evidence="5 6" id="KW-0472">Membrane</keyword>
<dbReference type="OrthoDB" id="5186724at2"/>
<sequence>MLIYVKLLLTALFWGGTFVSGRMLSDHVAPCSAAFLRFSVAGISLLLLTWKTEGRLPPLEKEQLLPVILLGLTGVFSYNIFFFKGLKLISAGRASLIIAINPVFITLLSAFFFRERLNALKLTGIFLSVTGAVVVISRGDLSGIMGGGLGWGELMIFGCVASWVTFSLIGKTVLSGLSPLVSITYAATVGAAALFVPAYMEGVTGNLFHYSGADWFNIVYLGLFGTVAGFVWYYQGIKSIGPTRAGLFINFVPISAILLAFIILNEPVTASLFVGALLVSSGVWLTNTNFERKTAPVTSEREATG</sequence>
<evidence type="ECO:0000256" key="2">
    <source>
        <dbReference type="ARBA" id="ARBA00007362"/>
    </source>
</evidence>
<feature type="domain" description="EamA" evidence="7">
    <location>
        <begin position="4"/>
        <end position="136"/>
    </location>
</feature>
<evidence type="ECO:0000256" key="3">
    <source>
        <dbReference type="ARBA" id="ARBA00022692"/>
    </source>
</evidence>
<feature type="domain" description="EamA" evidence="7">
    <location>
        <begin position="151"/>
        <end position="287"/>
    </location>
</feature>
<feature type="transmembrane region" description="Helical" evidence="6">
    <location>
        <begin position="120"/>
        <end position="137"/>
    </location>
</feature>
<dbReference type="AlphaFoldDB" id="A0A401G3S0"/>
<evidence type="ECO:0000259" key="7">
    <source>
        <dbReference type="Pfam" id="PF00892"/>
    </source>
</evidence>
<dbReference type="PANTHER" id="PTHR32322">
    <property type="entry name" value="INNER MEMBRANE TRANSPORTER"/>
    <property type="match status" value="1"/>
</dbReference>
<feature type="transmembrane region" description="Helical" evidence="6">
    <location>
        <begin position="64"/>
        <end position="82"/>
    </location>
</feature>
<feature type="transmembrane region" description="Helical" evidence="6">
    <location>
        <begin position="270"/>
        <end position="286"/>
    </location>
</feature>
<dbReference type="PANTHER" id="PTHR32322:SF2">
    <property type="entry name" value="EAMA DOMAIN-CONTAINING PROTEIN"/>
    <property type="match status" value="1"/>
</dbReference>
<organism evidence="8 9">
    <name type="scientific">Desulfonema ishimotonii</name>
    <dbReference type="NCBI Taxonomy" id="45657"/>
    <lineage>
        <taxon>Bacteria</taxon>
        <taxon>Pseudomonadati</taxon>
        <taxon>Thermodesulfobacteriota</taxon>
        <taxon>Desulfobacteria</taxon>
        <taxon>Desulfobacterales</taxon>
        <taxon>Desulfococcaceae</taxon>
        <taxon>Desulfonema</taxon>
    </lineage>
</organism>
<evidence type="ECO:0000256" key="1">
    <source>
        <dbReference type="ARBA" id="ARBA00004141"/>
    </source>
</evidence>
<dbReference type="EMBL" id="BEXT01000001">
    <property type="protein sequence ID" value="GBC63887.1"/>
    <property type="molecule type" value="Genomic_DNA"/>
</dbReference>
<reference evidence="9" key="2">
    <citation type="submission" date="2019-01" db="EMBL/GenBank/DDBJ databases">
        <title>Genome sequence of Desulfonema ishimotonii strain Tokyo 01.</title>
        <authorList>
            <person name="Fukui M."/>
        </authorList>
    </citation>
    <scope>NUCLEOTIDE SEQUENCE [LARGE SCALE GENOMIC DNA]</scope>
    <source>
        <strain evidence="9">Tokyo 01</strain>
    </source>
</reference>
<dbReference type="InterPro" id="IPR050638">
    <property type="entry name" value="AA-Vitamin_Transporters"/>
</dbReference>
<feature type="transmembrane region" description="Helical" evidence="6">
    <location>
        <begin position="180"/>
        <end position="200"/>
    </location>
</feature>
<dbReference type="GO" id="GO:0016020">
    <property type="term" value="C:membrane"/>
    <property type="evidence" value="ECO:0007669"/>
    <property type="project" value="UniProtKB-SubCell"/>
</dbReference>
<evidence type="ECO:0000313" key="8">
    <source>
        <dbReference type="EMBL" id="GBC63887.1"/>
    </source>
</evidence>
<keyword evidence="4 6" id="KW-1133">Transmembrane helix</keyword>
<feature type="transmembrane region" description="Helical" evidence="6">
    <location>
        <begin position="215"/>
        <end position="234"/>
    </location>
</feature>
<feature type="transmembrane region" description="Helical" evidence="6">
    <location>
        <begin position="94"/>
        <end position="113"/>
    </location>
</feature>
<accession>A0A401G3S0</accession>
<dbReference type="InterPro" id="IPR037185">
    <property type="entry name" value="EmrE-like"/>
</dbReference>
<protein>
    <submittedName>
        <fullName evidence="8">EamA family transporter</fullName>
    </submittedName>
</protein>
<name>A0A401G3S0_9BACT</name>
<comment type="similarity">
    <text evidence="2">Belongs to the EamA transporter family.</text>
</comment>
<proteinExistence type="inferred from homology"/>
<evidence type="ECO:0000256" key="5">
    <source>
        <dbReference type="ARBA" id="ARBA00023136"/>
    </source>
</evidence>
<reference evidence="9" key="1">
    <citation type="submission" date="2017-11" db="EMBL/GenBank/DDBJ databases">
        <authorList>
            <person name="Watanabe M."/>
            <person name="Kojima H."/>
        </authorList>
    </citation>
    <scope>NUCLEOTIDE SEQUENCE [LARGE SCALE GENOMIC DNA]</scope>
    <source>
        <strain evidence="9">Tokyo 01</strain>
    </source>
</reference>
<evidence type="ECO:0000256" key="6">
    <source>
        <dbReference type="SAM" id="Phobius"/>
    </source>
</evidence>